<dbReference type="EMBL" id="KB822703">
    <property type="protein sequence ID" value="ETI25729.1"/>
    <property type="molecule type" value="Genomic_DNA"/>
</dbReference>
<feature type="compositionally biased region" description="Polar residues" evidence="1">
    <location>
        <begin position="168"/>
        <end position="177"/>
    </location>
</feature>
<dbReference type="Proteomes" id="UP000030678">
    <property type="component" value="Unassembled WGS sequence"/>
</dbReference>
<dbReference type="OrthoDB" id="10666672at2759"/>
<evidence type="ECO:0000256" key="1">
    <source>
        <dbReference type="SAM" id="MobiDB-lite"/>
    </source>
</evidence>
<feature type="compositionally biased region" description="Low complexity" evidence="1">
    <location>
        <begin position="264"/>
        <end position="278"/>
    </location>
</feature>
<dbReference type="AlphaFoldDB" id="V9DFR1"/>
<evidence type="ECO:0000313" key="2">
    <source>
        <dbReference type="EMBL" id="ETI25729.1"/>
    </source>
</evidence>
<feature type="region of interest" description="Disordered" evidence="1">
    <location>
        <begin position="1"/>
        <end position="208"/>
    </location>
</feature>
<feature type="compositionally biased region" description="Polar residues" evidence="1">
    <location>
        <begin position="298"/>
        <end position="309"/>
    </location>
</feature>
<feature type="region of interest" description="Disordered" evidence="1">
    <location>
        <begin position="295"/>
        <end position="314"/>
    </location>
</feature>
<gene>
    <name evidence="2" type="ORF">G647_02503</name>
</gene>
<accession>V9DFR1</accession>
<reference evidence="2 3" key="1">
    <citation type="submission" date="2013-03" db="EMBL/GenBank/DDBJ databases">
        <title>The Genome Sequence of Cladophialophora carrionii CBS 160.54.</title>
        <authorList>
            <consortium name="The Broad Institute Genomics Platform"/>
            <person name="Cuomo C."/>
            <person name="de Hoog S."/>
            <person name="Gorbushina A."/>
            <person name="Walker B."/>
            <person name="Young S.K."/>
            <person name="Zeng Q."/>
            <person name="Gargeya S."/>
            <person name="Fitzgerald M."/>
            <person name="Haas B."/>
            <person name="Abouelleil A."/>
            <person name="Allen A.W."/>
            <person name="Alvarado L."/>
            <person name="Arachchi H.M."/>
            <person name="Berlin A.M."/>
            <person name="Chapman S.B."/>
            <person name="Gainer-Dewar J."/>
            <person name="Goldberg J."/>
            <person name="Griggs A."/>
            <person name="Gujja S."/>
            <person name="Hansen M."/>
            <person name="Howarth C."/>
            <person name="Imamovic A."/>
            <person name="Ireland A."/>
            <person name="Larimer J."/>
            <person name="McCowan C."/>
            <person name="Murphy C."/>
            <person name="Pearson M."/>
            <person name="Poon T.W."/>
            <person name="Priest M."/>
            <person name="Roberts A."/>
            <person name="Saif S."/>
            <person name="Shea T."/>
            <person name="Sisk P."/>
            <person name="Sykes S."/>
            <person name="Wortman J."/>
            <person name="Nusbaum C."/>
            <person name="Birren B."/>
        </authorList>
    </citation>
    <scope>NUCLEOTIDE SEQUENCE [LARGE SCALE GENOMIC DNA]</scope>
    <source>
        <strain evidence="2 3">CBS 160.54</strain>
    </source>
</reference>
<dbReference type="RefSeq" id="XP_008725074.1">
    <property type="nucleotide sequence ID" value="XM_008726852.1"/>
</dbReference>
<protein>
    <submittedName>
        <fullName evidence="2">Uncharacterized protein</fullName>
    </submittedName>
</protein>
<name>V9DFR1_9EURO</name>
<sequence length="397" mass="41919">MPSVHLSGPPKGHQPSGPSSRHNSPPDSNTHLVPAKAPVASGTKLPVPTPSSHPGVSQPTHHPDGVSPKPSEPHTTGGGLPKPTTDKNATVEHPPNSTPTGDHGPHAPSFQTDCYVPIPSKLSPSVVGKNEPTVPQHPSATSAPSDIPRKQHHSPTSAPIDHDPNTPAPTHTGSGASISPEPRSAGPVSQAPSFILHSEPTPRPSVADHLKDIGWDMAGSLATGVIGAGIDIGAHAVENQIDQDYANANVNANLVQGHSQEEVQGQGKDQGQDQGLDGDTTESDQVIPPVQHAVLTHPTYSTGEQTNYDTTEHEHENGDYAEDWEVYDDYYTEDDADGEHDYDHPGYYPDDNMTGYHHDHYGDPEHDTLGPHAGYGDPSVHAVVGHVFGGDAMNQPY</sequence>
<feature type="compositionally biased region" description="Polar residues" evidence="1">
    <location>
        <begin position="50"/>
        <end position="60"/>
    </location>
</feature>
<organism evidence="2 3">
    <name type="scientific">Cladophialophora carrionii CBS 160.54</name>
    <dbReference type="NCBI Taxonomy" id="1279043"/>
    <lineage>
        <taxon>Eukaryota</taxon>
        <taxon>Fungi</taxon>
        <taxon>Dikarya</taxon>
        <taxon>Ascomycota</taxon>
        <taxon>Pezizomycotina</taxon>
        <taxon>Eurotiomycetes</taxon>
        <taxon>Chaetothyriomycetidae</taxon>
        <taxon>Chaetothyriales</taxon>
        <taxon>Herpotrichiellaceae</taxon>
        <taxon>Cladophialophora</taxon>
    </lineage>
</organism>
<evidence type="ECO:0000313" key="3">
    <source>
        <dbReference type="Proteomes" id="UP000030678"/>
    </source>
</evidence>
<feature type="region of interest" description="Disordered" evidence="1">
    <location>
        <begin position="260"/>
        <end position="284"/>
    </location>
</feature>
<dbReference type="GeneID" id="19980996"/>
<proteinExistence type="predicted"/>
<dbReference type="VEuPathDB" id="FungiDB:G647_02503"/>
<dbReference type="HOGENOM" id="CLU_694450_0_0_1"/>
<feature type="compositionally biased region" description="Polar residues" evidence="1">
    <location>
        <begin position="16"/>
        <end position="31"/>
    </location>
</feature>